<dbReference type="Gene3D" id="3.40.50.2000">
    <property type="entry name" value="Glycogen Phosphorylase B"/>
    <property type="match status" value="1"/>
</dbReference>
<protein>
    <submittedName>
        <fullName evidence="3">Spore maturation protein CgeB</fullName>
    </submittedName>
</protein>
<dbReference type="Pfam" id="PF13524">
    <property type="entry name" value="Glyco_trans_1_2"/>
    <property type="match status" value="1"/>
</dbReference>
<dbReference type="AlphaFoldDB" id="A0A939BR27"/>
<evidence type="ECO:0000313" key="4">
    <source>
        <dbReference type="Proteomes" id="UP000717624"/>
    </source>
</evidence>
<sequence length="332" mass="38968">MMYRIFFLDHRSIYLNSLGDALSQRGNQVFYQTSWNMREIEAGIAYFKPDILLTVGCDLPLYGLKEGELAELCRKYNLFHIYWATEDRLFFEQWSVPFIRRIQPDLVWTVHPLCVDEYKALGIPAQFFNFAFNPRMFPAKPAQPNELFDITLIGTTHLHQRTFRYESLRHLLFPLVEGHRDLHIWGYGWEQDRQLIREEFGVQLPPTILHGYLPYKHNYFIYHQSKIVLGVQNALDQLSQRTFEIMGTGAFMIASKTAELSRLFQDGVELVLTESPAQTRELVDYYLDRPSERHQIGQNARKAVVSNHTYEARLNEVWEQLEQMIAARKGGV</sequence>
<evidence type="ECO:0000313" key="3">
    <source>
        <dbReference type="EMBL" id="MBM7589038.1"/>
    </source>
</evidence>
<name>A0A939BR27_9BACL</name>
<dbReference type="InterPro" id="IPR024542">
    <property type="entry name" value="YkvP_N"/>
</dbReference>
<accession>A0A939BR27</accession>
<evidence type="ECO:0000259" key="1">
    <source>
        <dbReference type="Pfam" id="PF12996"/>
    </source>
</evidence>
<dbReference type="SUPFAM" id="SSF53756">
    <property type="entry name" value="UDP-Glycosyltransferase/glycogen phosphorylase"/>
    <property type="match status" value="1"/>
</dbReference>
<proteinExistence type="predicted"/>
<feature type="domain" description="Spore protein YkvP/CgeB glycosyl transferase-like" evidence="2">
    <location>
        <begin position="170"/>
        <end position="317"/>
    </location>
</feature>
<dbReference type="Pfam" id="PF12996">
    <property type="entry name" value="DUF3880"/>
    <property type="match status" value="1"/>
</dbReference>
<comment type="caution">
    <text evidence="3">The sequence shown here is derived from an EMBL/GenBank/DDBJ whole genome shotgun (WGS) entry which is preliminary data.</text>
</comment>
<dbReference type="InterPro" id="IPR055259">
    <property type="entry name" value="YkvP/CgeB_Glyco_trans-like"/>
</dbReference>
<dbReference type="EMBL" id="JAFBEB010000001">
    <property type="protein sequence ID" value="MBM7589038.1"/>
    <property type="molecule type" value="Genomic_DNA"/>
</dbReference>
<reference evidence="3" key="1">
    <citation type="submission" date="2021-01" db="EMBL/GenBank/DDBJ databases">
        <title>Genomic Encyclopedia of Type Strains, Phase IV (KMG-IV): sequencing the most valuable type-strain genomes for metagenomic binning, comparative biology and taxonomic classification.</title>
        <authorList>
            <person name="Goeker M."/>
        </authorList>
    </citation>
    <scope>NUCLEOTIDE SEQUENCE</scope>
    <source>
        <strain evidence="3">DSM 25523</strain>
    </source>
</reference>
<organism evidence="3 4">
    <name type="scientific">Brevibacillus fulvus</name>
    <dbReference type="NCBI Taxonomy" id="1125967"/>
    <lineage>
        <taxon>Bacteria</taxon>
        <taxon>Bacillati</taxon>
        <taxon>Bacillota</taxon>
        <taxon>Bacilli</taxon>
        <taxon>Bacillales</taxon>
        <taxon>Paenibacillaceae</taxon>
        <taxon>Brevibacillus</taxon>
    </lineage>
</organism>
<dbReference type="Proteomes" id="UP000717624">
    <property type="component" value="Unassembled WGS sequence"/>
</dbReference>
<gene>
    <name evidence="3" type="ORF">JOD01_000624</name>
</gene>
<evidence type="ECO:0000259" key="2">
    <source>
        <dbReference type="Pfam" id="PF13524"/>
    </source>
</evidence>
<dbReference type="RefSeq" id="WP_204516735.1">
    <property type="nucleotide sequence ID" value="NZ_BAABIN010000009.1"/>
</dbReference>
<keyword evidence="4" id="KW-1185">Reference proteome</keyword>
<feature type="domain" description="Spore protein YkvP N-terminal" evidence="1">
    <location>
        <begin position="5"/>
        <end position="111"/>
    </location>
</feature>